<dbReference type="CDD" id="cd06529">
    <property type="entry name" value="S24_LexA-like"/>
    <property type="match status" value="1"/>
</dbReference>
<dbReference type="KEGG" id="poc:NCTC13071_00145"/>
<evidence type="ECO:0000259" key="4">
    <source>
        <dbReference type="Pfam" id="PF00717"/>
    </source>
</evidence>
<dbReference type="InterPro" id="IPR036286">
    <property type="entry name" value="LexA/Signal_pep-like_sf"/>
</dbReference>
<dbReference type="GeneID" id="85011072"/>
<proteinExistence type="predicted"/>
<dbReference type="InterPro" id="IPR015927">
    <property type="entry name" value="Peptidase_S24_S26A/B/C"/>
</dbReference>
<evidence type="ECO:0000256" key="2">
    <source>
        <dbReference type="ARBA" id="ARBA00023125"/>
    </source>
</evidence>
<dbReference type="GO" id="GO:0003677">
    <property type="term" value="F:DNA binding"/>
    <property type="evidence" value="ECO:0007669"/>
    <property type="project" value="UniProtKB-KW"/>
</dbReference>
<accession>A0A448L2K0</accession>
<gene>
    <name evidence="5" type="ORF">NCTC13071_00145</name>
</gene>
<dbReference type="EMBL" id="LR134384">
    <property type="protein sequence ID" value="VEH14178.1"/>
    <property type="molecule type" value="Genomic_DNA"/>
</dbReference>
<keyword evidence="3" id="KW-0804">Transcription</keyword>
<dbReference type="PANTHER" id="PTHR40661">
    <property type="match status" value="1"/>
</dbReference>
<dbReference type="Pfam" id="PF00717">
    <property type="entry name" value="Peptidase_S24"/>
    <property type="match status" value="1"/>
</dbReference>
<dbReference type="PANTHER" id="PTHR40661:SF3">
    <property type="entry name" value="FELS-1 PROPHAGE TRANSCRIPTIONAL REGULATOR"/>
    <property type="match status" value="1"/>
</dbReference>
<evidence type="ECO:0000256" key="1">
    <source>
        <dbReference type="ARBA" id="ARBA00023015"/>
    </source>
</evidence>
<feature type="domain" description="Peptidase S24/S26A/S26B/S26C" evidence="4">
    <location>
        <begin position="147"/>
        <end position="238"/>
    </location>
</feature>
<reference evidence="5 6" key="1">
    <citation type="submission" date="2018-12" db="EMBL/GenBank/DDBJ databases">
        <authorList>
            <consortium name="Pathogen Informatics"/>
        </authorList>
    </citation>
    <scope>NUCLEOTIDE SEQUENCE [LARGE SCALE GENOMIC DNA]</scope>
    <source>
        <strain evidence="5 6">NCTC13071</strain>
    </source>
</reference>
<dbReference type="Gene3D" id="2.10.109.10">
    <property type="entry name" value="Umud Fragment, subunit A"/>
    <property type="match status" value="1"/>
</dbReference>
<dbReference type="InterPro" id="IPR039418">
    <property type="entry name" value="LexA-like"/>
</dbReference>
<protein>
    <submittedName>
        <fullName evidence="5">Signal peptidase I</fullName>
    </submittedName>
</protein>
<evidence type="ECO:0000256" key="3">
    <source>
        <dbReference type="ARBA" id="ARBA00023163"/>
    </source>
</evidence>
<name>A0A448L2K0_9BACT</name>
<keyword evidence="1" id="KW-0805">Transcription regulation</keyword>
<organism evidence="5 6">
    <name type="scientific">Segatella oris</name>
    <dbReference type="NCBI Taxonomy" id="28135"/>
    <lineage>
        <taxon>Bacteria</taxon>
        <taxon>Pseudomonadati</taxon>
        <taxon>Bacteroidota</taxon>
        <taxon>Bacteroidia</taxon>
        <taxon>Bacteroidales</taxon>
        <taxon>Prevotellaceae</taxon>
        <taxon>Segatella</taxon>
    </lineage>
</organism>
<dbReference type="RefSeq" id="WP_018921293.1">
    <property type="nucleotide sequence ID" value="NZ_LR134384.1"/>
</dbReference>
<dbReference type="SUPFAM" id="SSF51306">
    <property type="entry name" value="LexA/Signal peptidase"/>
    <property type="match status" value="1"/>
</dbReference>
<keyword evidence="2" id="KW-0238">DNA-binding</keyword>
<sequence length="254" mass="28690">MGNFIERLQYYMSQSGINDNQMTVTAGLSVGLLGKAKNGGKGLSSVSIEKILLAYDDINPDWLLTGRGPMLKTKGSNQSCSVAEDTIPDHKDKKNKAIYPKKQEENSITEALLSEPSVSYTPSKGAPYYDVDFLGGFDLTFNNQTINPEYNIDFKPFNKPGVTWVNITGHSMEPKINHGDIIALKECRLEDVQYGEIYAVVLDTIRTVKILRKSNDPNRMRYVPINEENYDEQEYDNSRILRIFEVLGNISRFM</sequence>
<evidence type="ECO:0000313" key="6">
    <source>
        <dbReference type="Proteomes" id="UP000274578"/>
    </source>
</evidence>
<dbReference type="AlphaFoldDB" id="A0A448L2K0"/>
<dbReference type="Proteomes" id="UP000274578">
    <property type="component" value="Chromosome 1"/>
</dbReference>
<evidence type="ECO:0000313" key="5">
    <source>
        <dbReference type="EMBL" id="VEH14178.1"/>
    </source>
</evidence>